<evidence type="ECO:0000256" key="1">
    <source>
        <dbReference type="SAM" id="MobiDB-lite"/>
    </source>
</evidence>
<feature type="compositionally biased region" description="Basic and acidic residues" evidence="1">
    <location>
        <begin position="77"/>
        <end position="96"/>
    </location>
</feature>
<gene>
    <name evidence="3" type="ORF">QQX09_09585</name>
</gene>
<dbReference type="RefSeq" id="WP_301133920.1">
    <property type="nucleotide sequence ID" value="NZ_JAUHPW010000006.1"/>
</dbReference>
<evidence type="ECO:0000313" key="3">
    <source>
        <dbReference type="EMBL" id="MDN4476104.1"/>
    </source>
</evidence>
<dbReference type="InterPro" id="IPR036388">
    <property type="entry name" value="WH-like_DNA-bd_sf"/>
</dbReference>
<dbReference type="SUPFAM" id="SSF46785">
    <property type="entry name" value="Winged helix' DNA-binding domain"/>
    <property type="match status" value="1"/>
</dbReference>
<feature type="region of interest" description="Disordered" evidence="1">
    <location>
        <begin position="77"/>
        <end position="99"/>
    </location>
</feature>
<dbReference type="PANTHER" id="PTHR33164:SF43">
    <property type="entry name" value="HTH-TYPE TRANSCRIPTIONAL REPRESSOR YETL"/>
    <property type="match status" value="1"/>
</dbReference>
<feature type="domain" description="HTH marR-type" evidence="2">
    <location>
        <begin position="11"/>
        <end position="141"/>
    </location>
</feature>
<comment type="caution">
    <text evidence="3">The sequence shown here is derived from an EMBL/GenBank/DDBJ whole genome shotgun (WGS) entry which is preliminary data.</text>
</comment>
<dbReference type="PANTHER" id="PTHR33164">
    <property type="entry name" value="TRANSCRIPTIONAL REGULATOR, MARR FAMILY"/>
    <property type="match status" value="1"/>
</dbReference>
<sequence>MVEDDPTDRLLAELAETILRIARDLDPHAAGLDVVPLTGTETAVLRWVHRNPGTSPSAAADATGLRRPNLSAAVRSLEEKGLVRRSPDPADQRQQRLEATSLADEGVGRLHAYWSGRVRAALGDDLAEAGAVVDLLDRLESGLRAH</sequence>
<dbReference type="Gene3D" id="1.10.10.10">
    <property type="entry name" value="Winged helix-like DNA-binding domain superfamily/Winged helix DNA-binding domain"/>
    <property type="match status" value="1"/>
</dbReference>
<keyword evidence="4" id="KW-1185">Reference proteome</keyword>
<dbReference type="Proteomes" id="UP001172728">
    <property type="component" value="Unassembled WGS sequence"/>
</dbReference>
<dbReference type="InterPro" id="IPR036390">
    <property type="entry name" value="WH_DNA-bd_sf"/>
</dbReference>
<dbReference type="PROSITE" id="PS50995">
    <property type="entry name" value="HTH_MARR_2"/>
    <property type="match status" value="1"/>
</dbReference>
<evidence type="ECO:0000259" key="2">
    <source>
        <dbReference type="PROSITE" id="PS50995"/>
    </source>
</evidence>
<accession>A0ABT8GBR2</accession>
<dbReference type="EMBL" id="JAUHPW010000006">
    <property type="protein sequence ID" value="MDN4476104.1"/>
    <property type="molecule type" value="Genomic_DNA"/>
</dbReference>
<protein>
    <submittedName>
        <fullName evidence="3">MarR family transcriptional regulator</fullName>
    </submittedName>
</protein>
<organism evidence="3 4">
    <name type="scientific">Demequina litoralis</name>
    <dbReference type="NCBI Taxonomy" id="3051660"/>
    <lineage>
        <taxon>Bacteria</taxon>
        <taxon>Bacillati</taxon>
        <taxon>Actinomycetota</taxon>
        <taxon>Actinomycetes</taxon>
        <taxon>Micrococcales</taxon>
        <taxon>Demequinaceae</taxon>
        <taxon>Demequina</taxon>
    </lineage>
</organism>
<reference evidence="3" key="1">
    <citation type="submission" date="2023-06" db="EMBL/GenBank/DDBJ databases">
        <title>Sysu t00192.</title>
        <authorList>
            <person name="Gao L."/>
            <person name="Fang B.-Z."/>
            <person name="Li W.-J."/>
        </authorList>
    </citation>
    <scope>NUCLEOTIDE SEQUENCE</scope>
    <source>
        <strain evidence="3">SYSU T00192</strain>
    </source>
</reference>
<dbReference type="SMART" id="SM00347">
    <property type="entry name" value="HTH_MARR"/>
    <property type="match status" value="1"/>
</dbReference>
<dbReference type="Pfam" id="PF12802">
    <property type="entry name" value="MarR_2"/>
    <property type="match status" value="1"/>
</dbReference>
<name>A0ABT8GBR2_9MICO</name>
<dbReference type="InterPro" id="IPR000835">
    <property type="entry name" value="HTH_MarR-typ"/>
</dbReference>
<evidence type="ECO:0000313" key="4">
    <source>
        <dbReference type="Proteomes" id="UP001172728"/>
    </source>
</evidence>
<dbReference type="InterPro" id="IPR039422">
    <property type="entry name" value="MarR/SlyA-like"/>
</dbReference>
<proteinExistence type="predicted"/>